<gene>
    <name evidence="1" type="ORF">PSm6_11530</name>
</gene>
<organism evidence="1 2">
    <name type="scientific">Pseudomonas solani</name>
    <dbReference type="NCBI Taxonomy" id="2731552"/>
    <lineage>
        <taxon>Bacteria</taxon>
        <taxon>Pseudomonadati</taxon>
        <taxon>Pseudomonadota</taxon>
        <taxon>Gammaproteobacteria</taxon>
        <taxon>Pseudomonadales</taxon>
        <taxon>Pseudomonadaceae</taxon>
        <taxon>Pseudomonas</taxon>
    </lineage>
</organism>
<sequence>MSREPGAPGDFVDAEMRFHGAILEVRVRSKSTLCRRRVAQGISKNVGEAVSARRNDQRE</sequence>
<protein>
    <submittedName>
        <fullName evidence="1">Uncharacterized protein</fullName>
    </submittedName>
</protein>
<proteinExistence type="predicted"/>
<dbReference type="Proteomes" id="UP001064896">
    <property type="component" value="Chromosome"/>
</dbReference>
<accession>A0ABN6BNU6</accession>
<name>A0ABN6BNU6_9PSED</name>
<evidence type="ECO:0000313" key="1">
    <source>
        <dbReference type="EMBL" id="BCD84746.1"/>
    </source>
</evidence>
<reference evidence="1" key="1">
    <citation type="submission" date="2020-05" db="EMBL/GenBank/DDBJ databases">
        <title>Complete genome sequence of Pseudomonas sp. Sm006.</title>
        <authorList>
            <person name="Takeuchi K."/>
            <person name="Someya N."/>
        </authorList>
    </citation>
    <scope>NUCLEOTIDE SEQUENCE</scope>
    <source>
        <strain evidence="1">Sm006</strain>
    </source>
</reference>
<keyword evidence="2" id="KW-1185">Reference proteome</keyword>
<dbReference type="EMBL" id="AP023081">
    <property type="protein sequence ID" value="BCD84746.1"/>
    <property type="molecule type" value="Genomic_DNA"/>
</dbReference>
<evidence type="ECO:0000313" key="2">
    <source>
        <dbReference type="Proteomes" id="UP001064896"/>
    </source>
</evidence>